<dbReference type="PANTHER" id="PTHR11645">
    <property type="entry name" value="PYRROLINE-5-CARBOXYLATE REDUCTASE"/>
    <property type="match status" value="1"/>
</dbReference>
<dbReference type="PANTHER" id="PTHR11645:SF0">
    <property type="entry name" value="PYRROLINE-5-CARBOXYLATE REDUCTASE 3"/>
    <property type="match status" value="1"/>
</dbReference>
<organism evidence="4 5">
    <name type="scientific">Oikopleura dioica</name>
    <name type="common">Tunicate</name>
    <dbReference type="NCBI Taxonomy" id="34765"/>
    <lineage>
        <taxon>Eukaryota</taxon>
        <taxon>Metazoa</taxon>
        <taxon>Chordata</taxon>
        <taxon>Tunicata</taxon>
        <taxon>Appendicularia</taxon>
        <taxon>Copelata</taxon>
        <taxon>Oikopleuridae</taxon>
        <taxon>Oikopleura</taxon>
    </lineage>
</organism>
<dbReference type="InterPro" id="IPR036291">
    <property type="entry name" value="NAD(P)-bd_dom_sf"/>
</dbReference>
<accession>A0ABN7SRX7</accession>
<dbReference type="Pfam" id="PF03807">
    <property type="entry name" value="F420_oxidored"/>
    <property type="match status" value="1"/>
</dbReference>
<dbReference type="Proteomes" id="UP001158576">
    <property type="component" value="Chromosome 1"/>
</dbReference>
<protein>
    <submittedName>
        <fullName evidence="4">Oidioi.mRNA.OKI2018_I69.chr1.g2731.t1.cds</fullName>
    </submittedName>
</protein>
<sequence length="178" mass="19317">MTKYQWGVLGGGQMGYAIIAGAIKSGVLDGKSVIVGDPFRTKQKREKWASLGATCLTKNEEVITQAKYLLLSVKPQMIKEVKEVLSSMKSDQTVVSVVAGCDIEKLKATCGQAKVVRVMLNQACLIGHGAAVLCPDKDVPKVDFEMIEEMFKATNGSVDIVLERSLDAFTDGFRITKN</sequence>
<name>A0ABN7SRX7_OIKDI</name>
<keyword evidence="2" id="KW-0560">Oxidoreductase</keyword>
<dbReference type="SUPFAM" id="SSF51735">
    <property type="entry name" value="NAD(P)-binding Rossmann-fold domains"/>
    <property type="match status" value="1"/>
</dbReference>
<reference evidence="4 5" key="1">
    <citation type="submission" date="2021-04" db="EMBL/GenBank/DDBJ databases">
        <authorList>
            <person name="Bliznina A."/>
        </authorList>
    </citation>
    <scope>NUCLEOTIDE SEQUENCE [LARGE SCALE GENOMIC DNA]</scope>
</reference>
<evidence type="ECO:0000256" key="1">
    <source>
        <dbReference type="ARBA" id="ARBA00005525"/>
    </source>
</evidence>
<proteinExistence type="inferred from homology"/>
<evidence type="ECO:0000256" key="2">
    <source>
        <dbReference type="ARBA" id="ARBA00023002"/>
    </source>
</evidence>
<evidence type="ECO:0000313" key="5">
    <source>
        <dbReference type="Proteomes" id="UP001158576"/>
    </source>
</evidence>
<comment type="similarity">
    <text evidence="1">Belongs to the pyrroline-5-carboxylate reductase family.</text>
</comment>
<gene>
    <name evidence="4" type="ORF">OKIOD_LOCUS11496</name>
</gene>
<dbReference type="Gene3D" id="3.40.50.720">
    <property type="entry name" value="NAD(P)-binding Rossmann-like Domain"/>
    <property type="match status" value="1"/>
</dbReference>
<dbReference type="EMBL" id="OU015566">
    <property type="protein sequence ID" value="CAG5106192.1"/>
    <property type="molecule type" value="Genomic_DNA"/>
</dbReference>
<evidence type="ECO:0000313" key="4">
    <source>
        <dbReference type="EMBL" id="CAG5106192.1"/>
    </source>
</evidence>
<evidence type="ECO:0000259" key="3">
    <source>
        <dbReference type="Pfam" id="PF03807"/>
    </source>
</evidence>
<dbReference type="InterPro" id="IPR028939">
    <property type="entry name" value="P5C_Rdtase_cat_N"/>
</dbReference>
<keyword evidence="5" id="KW-1185">Reference proteome</keyword>
<feature type="domain" description="Pyrroline-5-carboxylate reductase catalytic N-terminal" evidence="3">
    <location>
        <begin position="7"/>
        <end position="100"/>
    </location>
</feature>